<dbReference type="CDD" id="cd08977">
    <property type="entry name" value="SusD"/>
    <property type="match status" value="1"/>
</dbReference>
<evidence type="ECO:0000259" key="7">
    <source>
        <dbReference type="Pfam" id="PF14322"/>
    </source>
</evidence>
<dbReference type="Pfam" id="PF07980">
    <property type="entry name" value="SusD_RagB"/>
    <property type="match status" value="1"/>
</dbReference>
<keyword evidence="4" id="KW-0472">Membrane</keyword>
<dbReference type="InterPro" id="IPR012944">
    <property type="entry name" value="SusD_RagB_dom"/>
</dbReference>
<evidence type="ECO:0000256" key="5">
    <source>
        <dbReference type="ARBA" id="ARBA00023237"/>
    </source>
</evidence>
<dbReference type="EMBL" id="QEAS01000027">
    <property type="protein sequence ID" value="PWG78306.1"/>
    <property type="molecule type" value="Genomic_DNA"/>
</dbReference>
<comment type="subcellular location">
    <subcellularLocation>
        <location evidence="1">Cell outer membrane</location>
    </subcellularLocation>
</comment>
<keyword evidence="9" id="KW-1185">Reference proteome</keyword>
<evidence type="ECO:0000256" key="2">
    <source>
        <dbReference type="ARBA" id="ARBA00006275"/>
    </source>
</evidence>
<feature type="domain" description="RagB/SusD" evidence="6">
    <location>
        <begin position="316"/>
        <end position="480"/>
    </location>
</feature>
<keyword evidence="5" id="KW-0998">Cell outer membrane</keyword>
<evidence type="ECO:0000256" key="3">
    <source>
        <dbReference type="ARBA" id="ARBA00022729"/>
    </source>
</evidence>
<evidence type="ECO:0000313" key="9">
    <source>
        <dbReference type="Proteomes" id="UP000245647"/>
    </source>
</evidence>
<dbReference type="GO" id="GO:0009279">
    <property type="term" value="C:cell outer membrane"/>
    <property type="evidence" value="ECO:0007669"/>
    <property type="project" value="UniProtKB-SubCell"/>
</dbReference>
<dbReference type="RefSeq" id="WP_109418112.1">
    <property type="nucleotide sequence ID" value="NZ_QEAS01000027.1"/>
</dbReference>
<dbReference type="InterPro" id="IPR033985">
    <property type="entry name" value="SusD-like_N"/>
</dbReference>
<dbReference type="Gene3D" id="1.25.40.390">
    <property type="match status" value="1"/>
</dbReference>
<organism evidence="8 9">
    <name type="scientific">Pararcticibacter amylolyticus</name>
    <dbReference type="NCBI Taxonomy" id="2173175"/>
    <lineage>
        <taxon>Bacteria</taxon>
        <taxon>Pseudomonadati</taxon>
        <taxon>Bacteroidota</taxon>
        <taxon>Sphingobacteriia</taxon>
        <taxon>Sphingobacteriales</taxon>
        <taxon>Sphingobacteriaceae</taxon>
        <taxon>Pararcticibacter</taxon>
    </lineage>
</organism>
<evidence type="ECO:0000259" key="6">
    <source>
        <dbReference type="Pfam" id="PF07980"/>
    </source>
</evidence>
<gene>
    <name evidence="8" type="ORF">DDR33_22785</name>
</gene>
<dbReference type="AlphaFoldDB" id="A0A2U2PA80"/>
<evidence type="ECO:0000256" key="4">
    <source>
        <dbReference type="ARBA" id="ARBA00023136"/>
    </source>
</evidence>
<comment type="caution">
    <text evidence="8">The sequence shown here is derived from an EMBL/GenBank/DDBJ whole genome shotgun (WGS) entry which is preliminary data.</text>
</comment>
<proteinExistence type="inferred from homology"/>
<dbReference type="Pfam" id="PF14322">
    <property type="entry name" value="SusD-like_3"/>
    <property type="match status" value="1"/>
</dbReference>
<dbReference type="OrthoDB" id="621570at2"/>
<dbReference type="PROSITE" id="PS51257">
    <property type="entry name" value="PROKAR_LIPOPROTEIN"/>
    <property type="match status" value="1"/>
</dbReference>
<dbReference type="SUPFAM" id="SSF48452">
    <property type="entry name" value="TPR-like"/>
    <property type="match status" value="1"/>
</dbReference>
<dbReference type="InterPro" id="IPR011990">
    <property type="entry name" value="TPR-like_helical_dom_sf"/>
</dbReference>
<reference evidence="8 9" key="1">
    <citation type="submission" date="2018-04" db="EMBL/GenBank/DDBJ databases">
        <title>Pedobacter chongqingensis sp. nov., isolated from a rottenly hemp rope.</title>
        <authorList>
            <person name="Cai Y."/>
        </authorList>
    </citation>
    <scope>NUCLEOTIDE SEQUENCE [LARGE SCALE GENOMIC DNA]</scope>
    <source>
        <strain evidence="8 9">FJ4-8</strain>
    </source>
</reference>
<protein>
    <submittedName>
        <fullName evidence="8">RagB/SusD family nutrient uptake outer membrane protein</fullName>
    </submittedName>
</protein>
<name>A0A2U2PA80_9SPHI</name>
<sequence>MRLQKFVSIYHISAVFSLLVLISACEKAVEVGPSSVALNGDNVYTTDGGAQSVVAGLLTRMAGANAFYNGSSSISLTMGLAADELVNYSQSNQVNAAFYSNTWAPNLTPPFWSEIYRELFICNTAIKGISGSSSLTPSVRTQLLGELKFIRAFNFFYAVNLYGDVPLTLTDDYKVNNNIARSPQQQVYDQILKDLKEAMEVLSDGKYVNGSGAAVTERIRPNRQVVAAFLARVYLYLEDWKNAEHQASSVISNANYTLVSALSQVFLKGSREAIWQLQPVSTTYVNTADAAFLVLSSNAFATAGQLPLSDRVTSSFEAGDQRLTSWVGQYTTTTTPAATYNYAWKYKANTLASTAPSTEYPVVMRLAEQYLIRAEARARQNNTDDARADLDAVRERAGLDKTPASDPASLVDAVIRERRVELFSEWGHRWFDLKRTGQLDDVMKIVTPTKGGTWSPFRKFLPVPESDLLANTSLLQTDGY</sequence>
<comment type="similarity">
    <text evidence="2">Belongs to the SusD family.</text>
</comment>
<keyword evidence="3" id="KW-0732">Signal</keyword>
<accession>A0A2U2PA80</accession>
<feature type="domain" description="SusD-like N-terminal" evidence="7">
    <location>
        <begin position="86"/>
        <end position="235"/>
    </location>
</feature>
<evidence type="ECO:0000313" key="8">
    <source>
        <dbReference type="EMBL" id="PWG78306.1"/>
    </source>
</evidence>
<dbReference type="Proteomes" id="UP000245647">
    <property type="component" value="Unassembled WGS sequence"/>
</dbReference>
<evidence type="ECO:0000256" key="1">
    <source>
        <dbReference type="ARBA" id="ARBA00004442"/>
    </source>
</evidence>